<keyword evidence="3" id="KW-1185">Reference proteome</keyword>
<evidence type="ECO:0000256" key="1">
    <source>
        <dbReference type="SAM" id="Phobius"/>
    </source>
</evidence>
<organism evidence="2 3">
    <name type="scientific">Thermanaerothrix solaris</name>
    <dbReference type="NCBI Taxonomy" id="3058434"/>
    <lineage>
        <taxon>Bacteria</taxon>
        <taxon>Bacillati</taxon>
        <taxon>Chloroflexota</taxon>
        <taxon>Anaerolineae</taxon>
        <taxon>Anaerolineales</taxon>
        <taxon>Anaerolineaceae</taxon>
        <taxon>Thermanaerothrix</taxon>
    </lineage>
</organism>
<feature type="transmembrane region" description="Helical" evidence="1">
    <location>
        <begin position="25"/>
        <end position="44"/>
    </location>
</feature>
<reference evidence="2 3" key="1">
    <citation type="submission" date="2023-07" db="EMBL/GenBank/DDBJ databases">
        <title>Novel species of Thermanaerothrix with wide hydrolytic capabilities.</title>
        <authorList>
            <person name="Zayulina K.S."/>
            <person name="Podosokorskaya O.A."/>
            <person name="Elcheninov A.G."/>
        </authorList>
    </citation>
    <scope>NUCLEOTIDE SEQUENCE [LARGE SCALE GENOMIC DNA]</scope>
    <source>
        <strain evidence="2 3">4228-RoL</strain>
    </source>
</reference>
<keyword evidence="1" id="KW-0812">Transmembrane</keyword>
<evidence type="ECO:0000313" key="2">
    <source>
        <dbReference type="EMBL" id="MDT8898736.1"/>
    </source>
</evidence>
<protein>
    <submittedName>
        <fullName evidence="2">Uncharacterized protein</fullName>
    </submittedName>
</protein>
<keyword evidence="1" id="KW-0472">Membrane</keyword>
<comment type="caution">
    <text evidence="2">The sequence shown here is derived from an EMBL/GenBank/DDBJ whole genome shotgun (WGS) entry which is preliminary data.</text>
</comment>
<proteinExistence type="predicted"/>
<sequence>MASKSRSGKLTRKEAEQRRQRIQQYIFAALAVMIILAMIITAVVQF</sequence>
<dbReference type="RefSeq" id="WP_315625396.1">
    <property type="nucleotide sequence ID" value="NZ_JAUHMF010000002.1"/>
</dbReference>
<keyword evidence="1" id="KW-1133">Transmembrane helix</keyword>
<evidence type="ECO:0000313" key="3">
    <source>
        <dbReference type="Proteomes" id="UP001254165"/>
    </source>
</evidence>
<dbReference type="EMBL" id="JAUHMF010000002">
    <property type="protein sequence ID" value="MDT8898736.1"/>
    <property type="molecule type" value="Genomic_DNA"/>
</dbReference>
<gene>
    <name evidence="2" type="ORF">QYE77_10705</name>
</gene>
<accession>A0ABU3NPG8</accession>
<name>A0ABU3NPG8_9CHLR</name>
<dbReference type="Proteomes" id="UP001254165">
    <property type="component" value="Unassembled WGS sequence"/>
</dbReference>